<proteinExistence type="predicted"/>
<name>A0A1I2R456_9EURY</name>
<evidence type="ECO:0000313" key="1">
    <source>
        <dbReference type="EMBL" id="SFG35248.1"/>
    </source>
</evidence>
<evidence type="ECO:0000313" key="2">
    <source>
        <dbReference type="Proteomes" id="UP000198876"/>
    </source>
</evidence>
<reference evidence="2" key="1">
    <citation type="submission" date="2016-10" db="EMBL/GenBank/DDBJ databases">
        <authorList>
            <person name="Varghese N."/>
            <person name="Submissions S."/>
        </authorList>
    </citation>
    <scope>NUCLEOTIDE SEQUENCE [LARGE SCALE GENOMIC DNA]</scope>
    <source>
        <strain evidence="2">CGMCC 1.7739</strain>
    </source>
</reference>
<dbReference type="STRING" id="553467.SAMN04488063_1775"/>
<keyword evidence="2" id="KW-1185">Reference proteome</keyword>
<accession>A0A1I2R456</accession>
<dbReference type="Proteomes" id="UP000198876">
    <property type="component" value="Unassembled WGS sequence"/>
</dbReference>
<dbReference type="AlphaFoldDB" id="A0A1I2R456"/>
<gene>
    <name evidence="1" type="ORF">SAMN04488063_1775</name>
</gene>
<organism evidence="1 2">
    <name type="scientific">Halopelagius inordinatus</name>
    <dbReference type="NCBI Taxonomy" id="553467"/>
    <lineage>
        <taxon>Archaea</taxon>
        <taxon>Methanobacteriati</taxon>
        <taxon>Methanobacteriota</taxon>
        <taxon>Stenosarchaea group</taxon>
        <taxon>Halobacteria</taxon>
        <taxon>Halobacteriales</taxon>
        <taxon>Haloferacaceae</taxon>
    </lineage>
</organism>
<protein>
    <submittedName>
        <fullName evidence="1">Uncharacterized protein</fullName>
    </submittedName>
</protein>
<sequence length="81" mass="8887">MCISCSAVVAYKNFQRIQEVMPNIGLVRSFGVTENTDVNSPDPLFYIEGDNGGVRFPIDAVRAEDLAEMFDDLADELAVEG</sequence>
<dbReference type="EMBL" id="FOOQ01000002">
    <property type="protein sequence ID" value="SFG35248.1"/>
    <property type="molecule type" value="Genomic_DNA"/>
</dbReference>